<evidence type="ECO:0000256" key="1">
    <source>
        <dbReference type="ARBA" id="ARBA00004496"/>
    </source>
</evidence>
<reference evidence="14" key="2">
    <citation type="submission" date="2022-10" db="EMBL/GenBank/DDBJ databases">
        <authorList>
            <consortium name="ENA_rothamsted_submissions"/>
            <consortium name="culmorum"/>
            <person name="King R."/>
        </authorList>
    </citation>
    <scope>NUCLEOTIDE SEQUENCE</scope>
</reference>
<evidence type="ECO:0000256" key="13">
    <source>
        <dbReference type="SAM" id="MobiDB-lite"/>
    </source>
</evidence>
<dbReference type="FunFam" id="2.40.50.140:FF:000170">
    <property type="entry name" value="SPOUT domain containing methyltransferase 1"/>
    <property type="match status" value="1"/>
</dbReference>
<feature type="compositionally biased region" description="Basic and acidic residues" evidence="13">
    <location>
        <begin position="399"/>
        <end position="416"/>
    </location>
</feature>
<keyword evidence="5" id="KW-0808">Transferase</keyword>
<feature type="region of interest" description="Disordered" evidence="13">
    <location>
        <begin position="380"/>
        <end position="416"/>
    </location>
</feature>
<dbReference type="GO" id="GO:0008168">
    <property type="term" value="F:methyltransferase activity"/>
    <property type="evidence" value="ECO:0007669"/>
    <property type="project" value="UniProtKB-KW"/>
</dbReference>
<evidence type="ECO:0000256" key="5">
    <source>
        <dbReference type="ARBA" id="ARBA00022679"/>
    </source>
</evidence>
<sequence>MSSETETPTLSPHSPLKKKRSWSEVNKSRKEEKKKWKEDKLKKKIEKTQLETTQSTSASVTTLDNGNELAESPDLSTISIAVPGSILENAQSPELRTYLAGQIARAACIFQVDEVVVFDDYGDEASAKKSSLEDDSGTVSARQSCIQLGRILQYLECPQYLRKHFFPIHNDLKYCGILNPLNAPHHLGPNEEFQFREGVVLNKPSKTGQGSFVNIGLLKEVHVDKLLTPGVRCTVKLLPKNEQSKKLKGLVVSPKTPRKETGVYWGYSVRIATSLSKVFSQCPYKNGYDLTLGTSDKGTSVDEFSCPPFKHMLVMFGGLQGLEAALENDHVLEADDPKLLFDQYLNTLPEQGSKTIRTEEAILVSLAVLRAKLNPENKPLEIGGFVSDEQDPEIGNLGKQEREFEKKDVDPLSRFD</sequence>
<evidence type="ECO:0000256" key="11">
    <source>
        <dbReference type="ARBA" id="ARBA00093377"/>
    </source>
</evidence>
<dbReference type="PANTHER" id="PTHR12150:SF13">
    <property type="entry name" value="METHYLTRANSFERASE C9ORF114-RELATED"/>
    <property type="match status" value="1"/>
</dbReference>
<evidence type="ECO:0000313" key="14">
    <source>
        <dbReference type="EMBL" id="CAG9818380.1"/>
    </source>
</evidence>
<dbReference type="SUPFAM" id="SSF75217">
    <property type="entry name" value="alpha/beta knot"/>
    <property type="match status" value="1"/>
</dbReference>
<accession>A0A9N9SD54</accession>
<dbReference type="Pfam" id="PF02598">
    <property type="entry name" value="Methyltrn_RNA_3"/>
    <property type="match status" value="1"/>
</dbReference>
<dbReference type="EMBL" id="OU896723">
    <property type="protein sequence ID" value="CAG9818380.1"/>
    <property type="molecule type" value="Genomic_DNA"/>
</dbReference>
<dbReference type="OrthoDB" id="361029at2759"/>
<evidence type="ECO:0000256" key="10">
    <source>
        <dbReference type="ARBA" id="ARBA00093228"/>
    </source>
</evidence>
<dbReference type="Proteomes" id="UP001153737">
    <property type="component" value="Chromosome 17"/>
</dbReference>
<comment type="subcellular location">
    <subcellularLocation>
        <location evidence="1">Cytoplasm</location>
    </subcellularLocation>
</comment>
<name>A0A9N9SD54_PHACE</name>
<keyword evidence="15" id="KW-1185">Reference proteome</keyword>
<protein>
    <recommendedName>
        <fullName evidence="12">28S rRNA (uridine-N(3))-methyltransferase</fullName>
    </recommendedName>
    <alternativeName>
        <fullName evidence="7">Centromere protein 32</fullName>
    </alternativeName>
    <alternativeName>
        <fullName evidence="9">Kinetochore-associated protein</fullName>
    </alternativeName>
    <alternativeName>
        <fullName evidence="8">SPOUT domain-containing methyltransferase 1</fullName>
    </alternativeName>
</protein>
<dbReference type="PANTHER" id="PTHR12150">
    <property type="entry name" value="CLASS IV SAM-BINDING METHYLTRANSFERASE-RELATED"/>
    <property type="match status" value="1"/>
</dbReference>
<comment type="similarity">
    <text evidence="2">Belongs to the class IV-like SAM-binding methyltransferase superfamily.</text>
</comment>
<evidence type="ECO:0000256" key="4">
    <source>
        <dbReference type="ARBA" id="ARBA00022603"/>
    </source>
</evidence>
<dbReference type="Gene3D" id="2.40.50.140">
    <property type="entry name" value="Nucleic acid-binding proteins"/>
    <property type="match status" value="1"/>
</dbReference>
<evidence type="ECO:0000313" key="15">
    <source>
        <dbReference type="Proteomes" id="UP001153737"/>
    </source>
</evidence>
<dbReference type="AlphaFoldDB" id="A0A9N9SD54"/>
<dbReference type="GO" id="GO:0005737">
    <property type="term" value="C:cytoplasm"/>
    <property type="evidence" value="ECO:0007669"/>
    <property type="project" value="UniProtKB-SubCell"/>
</dbReference>
<feature type="region of interest" description="Disordered" evidence="13">
    <location>
        <begin position="1"/>
        <end position="68"/>
    </location>
</feature>
<evidence type="ECO:0000256" key="8">
    <source>
        <dbReference type="ARBA" id="ARBA00078957"/>
    </source>
</evidence>
<dbReference type="CDD" id="cd18086">
    <property type="entry name" value="HsC9orf114-like"/>
    <property type="match status" value="1"/>
</dbReference>
<keyword evidence="3" id="KW-0963">Cytoplasm</keyword>
<proteinExistence type="inferred from homology"/>
<keyword evidence="4" id="KW-0489">Methyltransferase</keyword>
<dbReference type="InterPro" id="IPR012340">
    <property type="entry name" value="NA-bd_OB-fold"/>
</dbReference>
<feature type="compositionally biased region" description="Basic and acidic residues" evidence="13">
    <location>
        <begin position="26"/>
        <end position="49"/>
    </location>
</feature>
<evidence type="ECO:0000256" key="2">
    <source>
        <dbReference type="ARBA" id="ARBA00009841"/>
    </source>
</evidence>
<evidence type="ECO:0000256" key="9">
    <source>
        <dbReference type="ARBA" id="ARBA00079311"/>
    </source>
</evidence>
<comment type="subunit">
    <text evidence="6">Interacts with INCA1.</text>
</comment>
<organism evidence="14 15">
    <name type="scientific">Phaedon cochleariae</name>
    <name type="common">Mustard beetle</name>
    <dbReference type="NCBI Taxonomy" id="80249"/>
    <lineage>
        <taxon>Eukaryota</taxon>
        <taxon>Metazoa</taxon>
        <taxon>Ecdysozoa</taxon>
        <taxon>Arthropoda</taxon>
        <taxon>Hexapoda</taxon>
        <taxon>Insecta</taxon>
        <taxon>Pterygota</taxon>
        <taxon>Neoptera</taxon>
        <taxon>Endopterygota</taxon>
        <taxon>Coleoptera</taxon>
        <taxon>Polyphaga</taxon>
        <taxon>Cucujiformia</taxon>
        <taxon>Chrysomeloidea</taxon>
        <taxon>Chrysomelidae</taxon>
        <taxon>Chrysomelinae</taxon>
        <taxon>Chrysomelini</taxon>
        <taxon>Phaedon</taxon>
    </lineage>
</organism>
<reference evidence="14" key="1">
    <citation type="submission" date="2022-01" db="EMBL/GenBank/DDBJ databases">
        <authorList>
            <person name="King R."/>
        </authorList>
    </citation>
    <scope>NUCLEOTIDE SEQUENCE</scope>
</reference>
<dbReference type="InterPro" id="IPR003750">
    <property type="entry name" value="Put_MeTrfase-C9orf114-like"/>
</dbReference>
<dbReference type="GO" id="GO:0032259">
    <property type="term" value="P:methylation"/>
    <property type="evidence" value="ECO:0007669"/>
    <property type="project" value="UniProtKB-KW"/>
</dbReference>
<dbReference type="SUPFAM" id="SSF50249">
    <property type="entry name" value="Nucleic acid-binding proteins"/>
    <property type="match status" value="1"/>
</dbReference>
<evidence type="ECO:0000256" key="12">
    <source>
        <dbReference type="ARBA" id="ARBA00093639"/>
    </source>
</evidence>
<evidence type="ECO:0000256" key="3">
    <source>
        <dbReference type="ARBA" id="ARBA00022490"/>
    </source>
</evidence>
<gene>
    <name evidence="14" type="ORF">PHAECO_LOCUS5696</name>
</gene>
<dbReference type="InterPro" id="IPR029026">
    <property type="entry name" value="tRNA_m1G_MTases_N"/>
</dbReference>
<evidence type="ECO:0000256" key="7">
    <source>
        <dbReference type="ARBA" id="ARBA00075627"/>
    </source>
</evidence>
<feature type="compositionally biased region" description="Polar residues" evidence="13">
    <location>
        <begin position="50"/>
        <end position="65"/>
    </location>
</feature>
<feature type="compositionally biased region" description="Polar residues" evidence="13">
    <location>
        <begin position="1"/>
        <end position="12"/>
    </location>
</feature>
<dbReference type="InterPro" id="IPR029028">
    <property type="entry name" value="Alpha/beta_knot_MTases"/>
</dbReference>
<evidence type="ECO:0000256" key="6">
    <source>
        <dbReference type="ARBA" id="ARBA00062137"/>
    </source>
</evidence>
<comment type="catalytic activity">
    <reaction evidence="10">
        <text>uridine in 28S rRNA + S-adenosyl-L-methionine = N(3)-methyluridine in 28S rRNA + S-adenosyl-L-homocysteine + H(+)</text>
        <dbReference type="Rhea" id="RHEA:83635"/>
        <dbReference type="Rhea" id="RHEA-COMP:20178"/>
        <dbReference type="Rhea" id="RHEA-COMP:20181"/>
        <dbReference type="ChEBI" id="CHEBI:15378"/>
        <dbReference type="ChEBI" id="CHEBI:57856"/>
        <dbReference type="ChEBI" id="CHEBI:59789"/>
        <dbReference type="ChEBI" id="CHEBI:65315"/>
        <dbReference type="ChEBI" id="CHEBI:74502"/>
    </reaction>
    <physiologicalReaction direction="left-to-right" evidence="10">
        <dbReference type="Rhea" id="RHEA:83636"/>
    </physiologicalReaction>
</comment>
<dbReference type="Gene3D" id="3.40.1280.10">
    <property type="match status" value="1"/>
</dbReference>
<comment type="function">
    <text evidence="11">S-adenosyl-L-methionine-dependent methyltransferase that specifically methylates the N3 position of a uridine in 28S rRNA. Required for association of the centrosomes with the poles of the bipolar mitotic spindle during metaphase. Also involved in chromosome alignment. May promote centrosome maturation probably by recruiting A-kinase anchor protein AKAP9 to centrosomes in early mitosis. Binds specifically to miRNA MIR145 hairpin, regulates MIR145 expression at a postranscriptional level.</text>
</comment>